<feature type="transmembrane region" description="Helical" evidence="17">
    <location>
        <begin position="436"/>
        <end position="462"/>
    </location>
</feature>
<keyword evidence="12 15" id="KW-0342">GTP-binding</keyword>
<evidence type="ECO:0000256" key="8">
    <source>
        <dbReference type="ARBA" id="ARBA00022741"/>
    </source>
</evidence>
<dbReference type="InterPro" id="IPR041069">
    <property type="entry name" value="FeoB_Cyto"/>
</dbReference>
<feature type="binding site" evidence="16">
    <location>
        <position position="31"/>
    </location>
    <ligand>
        <name>Mg(2+)</name>
        <dbReference type="ChEBI" id="CHEBI:18420"/>
        <label>2</label>
    </ligand>
</feature>
<dbReference type="SUPFAM" id="SSF52540">
    <property type="entry name" value="P-loop containing nucleoside triphosphate hydrolases"/>
    <property type="match status" value="1"/>
</dbReference>
<accession>A0A2T5G7Q8</accession>
<comment type="caution">
    <text evidence="19">The sequence shown here is derived from an EMBL/GenBank/DDBJ whole genome shotgun (WGS) entry which is preliminary data.</text>
</comment>
<keyword evidence="16" id="KW-0460">Magnesium</keyword>
<feature type="binding site" evidence="15">
    <location>
        <begin position="153"/>
        <end position="155"/>
    </location>
    <ligand>
        <name>GTP</name>
        <dbReference type="ChEBI" id="CHEBI:37565"/>
        <label>1</label>
    </ligand>
</feature>
<keyword evidence="10 17" id="KW-0408">Iron</keyword>
<dbReference type="InterPro" id="IPR011640">
    <property type="entry name" value="Fe2_transport_prot_B_C"/>
</dbReference>
<evidence type="ECO:0000256" key="9">
    <source>
        <dbReference type="ARBA" id="ARBA00022989"/>
    </source>
</evidence>
<comment type="subcellular location">
    <subcellularLocation>
        <location evidence="2">Cell inner membrane</location>
        <topology evidence="2">Multi-pass membrane protein</topology>
    </subcellularLocation>
    <subcellularLocation>
        <location evidence="17">Cell membrane</location>
        <topology evidence="17">Multi-pass membrane protein</topology>
    </subcellularLocation>
</comment>
<keyword evidence="5 17" id="KW-0410">Iron transport</keyword>
<dbReference type="Pfam" id="PF17910">
    <property type="entry name" value="FeoB_Cyto"/>
    <property type="match status" value="1"/>
</dbReference>
<feature type="transmembrane region" description="Helical" evidence="17">
    <location>
        <begin position="654"/>
        <end position="675"/>
    </location>
</feature>
<dbReference type="GO" id="GO:0015093">
    <property type="term" value="F:ferrous iron transmembrane transporter activity"/>
    <property type="evidence" value="ECO:0007669"/>
    <property type="project" value="UniProtKB-UniRule"/>
</dbReference>
<dbReference type="InterPro" id="IPR050860">
    <property type="entry name" value="FeoB_GTPase"/>
</dbReference>
<dbReference type="InterPro" id="IPR027417">
    <property type="entry name" value="P-loop_NTPase"/>
</dbReference>
<dbReference type="Pfam" id="PF02421">
    <property type="entry name" value="FeoB_N"/>
    <property type="match status" value="1"/>
</dbReference>
<feature type="transmembrane region" description="Helical" evidence="17">
    <location>
        <begin position="468"/>
        <end position="488"/>
    </location>
</feature>
<dbReference type="FunFam" id="3.40.50.300:FF:000426">
    <property type="entry name" value="Ferrous iron transport protein B"/>
    <property type="match status" value="1"/>
</dbReference>
<dbReference type="CDD" id="cd01879">
    <property type="entry name" value="FeoB"/>
    <property type="match status" value="1"/>
</dbReference>
<dbReference type="Pfam" id="PF07670">
    <property type="entry name" value="Gate"/>
    <property type="match status" value="2"/>
</dbReference>
<feature type="binding site" evidence="15">
    <location>
        <begin position="124"/>
        <end position="127"/>
    </location>
    <ligand>
        <name>GTP</name>
        <dbReference type="ChEBI" id="CHEBI:37565"/>
        <label>1</label>
    </ligand>
</feature>
<dbReference type="Proteomes" id="UP000244016">
    <property type="component" value="Unassembled WGS sequence"/>
</dbReference>
<evidence type="ECO:0000256" key="1">
    <source>
        <dbReference type="ARBA" id="ARBA00003926"/>
    </source>
</evidence>
<proteinExistence type="inferred from homology"/>
<dbReference type="GO" id="GO:0005525">
    <property type="term" value="F:GTP binding"/>
    <property type="evidence" value="ECO:0007669"/>
    <property type="project" value="UniProtKB-KW"/>
</dbReference>
<feature type="domain" description="FeoB-type G" evidence="18">
    <location>
        <begin position="9"/>
        <end position="173"/>
    </location>
</feature>
<dbReference type="PANTHER" id="PTHR43185:SF1">
    <property type="entry name" value="FE(2+) TRANSPORTER FEOB"/>
    <property type="match status" value="1"/>
</dbReference>
<feature type="binding site" evidence="15">
    <location>
        <begin position="64"/>
        <end position="67"/>
    </location>
    <ligand>
        <name>GTP</name>
        <dbReference type="ChEBI" id="CHEBI:37565"/>
        <label>1</label>
    </ligand>
</feature>
<evidence type="ECO:0000256" key="6">
    <source>
        <dbReference type="ARBA" id="ARBA00022519"/>
    </source>
</evidence>
<feature type="transmembrane region" description="Helical" evidence="17">
    <location>
        <begin position="526"/>
        <end position="545"/>
    </location>
</feature>
<evidence type="ECO:0000256" key="2">
    <source>
        <dbReference type="ARBA" id="ARBA00004429"/>
    </source>
</evidence>
<dbReference type="InterPro" id="IPR030389">
    <property type="entry name" value="G_FEOB_dom"/>
</dbReference>
<keyword evidence="11" id="KW-0406">Ion transport</keyword>
<evidence type="ECO:0000256" key="12">
    <source>
        <dbReference type="ARBA" id="ARBA00023134"/>
    </source>
</evidence>
<dbReference type="PRINTS" id="PR00326">
    <property type="entry name" value="GTP1OBG"/>
</dbReference>
<evidence type="ECO:0000256" key="11">
    <source>
        <dbReference type="ARBA" id="ARBA00023065"/>
    </source>
</evidence>
<dbReference type="AlphaFoldDB" id="A0A2T5G7Q8"/>
<comment type="caution">
    <text evidence="17">Lacks conserved residue(s) required for the propagation of feature annotation.</text>
</comment>
<evidence type="ECO:0000256" key="3">
    <source>
        <dbReference type="ARBA" id="ARBA00022448"/>
    </source>
</evidence>
<evidence type="ECO:0000313" key="20">
    <source>
        <dbReference type="Proteomes" id="UP000244016"/>
    </source>
</evidence>
<evidence type="ECO:0000256" key="10">
    <source>
        <dbReference type="ARBA" id="ARBA00023004"/>
    </source>
</evidence>
<keyword evidence="4" id="KW-1003">Cell membrane</keyword>
<evidence type="ECO:0000256" key="15">
    <source>
        <dbReference type="PIRSR" id="PIRSR603373-1"/>
    </source>
</evidence>
<feature type="transmembrane region" description="Helical" evidence="17">
    <location>
        <begin position="358"/>
        <end position="382"/>
    </location>
</feature>
<feature type="binding site" evidence="15">
    <location>
        <begin position="41"/>
        <end position="45"/>
    </location>
    <ligand>
        <name>GTP</name>
        <dbReference type="ChEBI" id="CHEBI:37565"/>
        <label>1</label>
    </ligand>
</feature>
<evidence type="ECO:0000256" key="4">
    <source>
        <dbReference type="ARBA" id="ARBA00022475"/>
    </source>
</evidence>
<evidence type="ECO:0000313" key="19">
    <source>
        <dbReference type="EMBL" id="PTQ52207.1"/>
    </source>
</evidence>
<dbReference type="Gene3D" id="3.40.50.300">
    <property type="entry name" value="P-loop containing nucleotide triphosphate hydrolases"/>
    <property type="match status" value="1"/>
</dbReference>
<dbReference type="GO" id="GO:0046872">
    <property type="term" value="F:metal ion binding"/>
    <property type="evidence" value="ECO:0007669"/>
    <property type="project" value="UniProtKB-KW"/>
</dbReference>
<dbReference type="InterPro" id="IPR006073">
    <property type="entry name" value="GTP-bd"/>
</dbReference>
<keyword evidence="7 17" id="KW-0812">Transmembrane</keyword>
<feature type="binding site" evidence="15">
    <location>
        <begin position="16"/>
        <end position="23"/>
    </location>
    <ligand>
        <name>GTP</name>
        <dbReference type="ChEBI" id="CHEBI:37565"/>
        <label>1</label>
    </ligand>
</feature>
<dbReference type="PANTHER" id="PTHR43185">
    <property type="entry name" value="FERROUS IRON TRANSPORT PROTEIN B"/>
    <property type="match status" value="1"/>
</dbReference>
<keyword evidence="16" id="KW-0479">Metal-binding</keyword>
<dbReference type="NCBIfam" id="TIGR00437">
    <property type="entry name" value="feoB"/>
    <property type="match status" value="1"/>
</dbReference>
<keyword evidence="9 17" id="KW-1133">Transmembrane helix</keyword>
<sequence>MELAHTTQTVTIAVAGNPNSGKTTLFNALTGLRHRVGNWPGVTVEKKEGRYRDPTSGREVILVDLPGIYGLGAYAEDERVARDYLVGERPDVLINVVDATNLERNLFLTVQLLELTPRVVLALNMWDEVEARGIKIRTDLLSERLGVLAVLTVATKKQGLDTLMEVALDVASHSVREPLRIDYGPEVEEALTRLVPLLESVSELATKYPLRWLAVKYLEGDEHLVREVEDKLPREALAEARAVRAHLRERLGEDPEVVIADRRYAFIERILCDVVERPQEVDTLTFSDRLDRILTHRIWGIPIFLLLMFLVFEFTFALGNPLSDLLEEAFSWLGDATGEYLTDLGVHDTVVSLVTNGIINGVGAVVVFFPPIFFMFLAIALLEDSGYMARAAYVMDRFMRAIGLHGKSFIPMLLGFGCNVPAILATRTLESRADRLTTIFVTPFMSCTARLAVFVLLAGAFFPDHAGLVVFSLYLLGIVVAVAVAKFLRTFVFTGESAPFILELPPYRFPDVRTLLLHTWDRAKGFLRKAGTIIVAIVILIWALGNLPPGVEEYSEESYIGRIGRAVAPVLAPAGFGTWEAGVALLAGVLAKETVNSAFSAVYGVDPAELGTALADHFTPLAAYAFMVMTLLYIPCAATIAAIRQETQSWKLTLIALVFTTLIGYTLAVLVYQIGRLLGLA</sequence>
<dbReference type="InterPro" id="IPR003373">
    <property type="entry name" value="Fe2_transport_prot-B"/>
</dbReference>
<dbReference type="GO" id="GO:0005886">
    <property type="term" value="C:plasma membrane"/>
    <property type="evidence" value="ECO:0007669"/>
    <property type="project" value="UniProtKB-SubCell"/>
</dbReference>
<evidence type="ECO:0000256" key="16">
    <source>
        <dbReference type="PIRSR" id="PIRSR603373-2"/>
    </source>
</evidence>
<protein>
    <recommendedName>
        <fullName evidence="14 17">Ferrous iron transport protein B</fullName>
    </recommendedName>
</protein>
<feature type="transmembrane region" description="Helical" evidence="17">
    <location>
        <begin position="621"/>
        <end position="642"/>
    </location>
</feature>
<evidence type="ECO:0000256" key="7">
    <source>
        <dbReference type="ARBA" id="ARBA00022692"/>
    </source>
</evidence>
<keyword evidence="13 17" id="KW-0472">Membrane</keyword>
<gene>
    <name evidence="19" type="ORF">BLITH_1174</name>
</gene>
<evidence type="ECO:0000256" key="13">
    <source>
        <dbReference type="ARBA" id="ARBA00023136"/>
    </source>
</evidence>
<feature type="transmembrane region" description="Helical" evidence="17">
    <location>
        <begin position="298"/>
        <end position="318"/>
    </location>
</feature>
<dbReference type="InterPro" id="IPR011642">
    <property type="entry name" value="Gate_dom"/>
</dbReference>
<keyword evidence="6" id="KW-0997">Cell inner membrane</keyword>
<evidence type="ECO:0000256" key="17">
    <source>
        <dbReference type="RuleBase" id="RU362098"/>
    </source>
</evidence>
<evidence type="ECO:0000259" key="18">
    <source>
        <dbReference type="PROSITE" id="PS51711"/>
    </source>
</evidence>
<organism evidence="19 20">
    <name type="scientific">Brockia lithotrophica</name>
    <dbReference type="NCBI Taxonomy" id="933949"/>
    <lineage>
        <taxon>Bacteria</taxon>
        <taxon>Bacillati</taxon>
        <taxon>Bacillota</taxon>
        <taxon>Bacilli</taxon>
        <taxon>Bacillales</taxon>
        <taxon>Bacillales Family X. Incertae Sedis</taxon>
        <taxon>Brockia</taxon>
    </lineage>
</organism>
<feature type="binding site" evidence="16">
    <location>
        <position position="28"/>
    </location>
    <ligand>
        <name>Mg(2+)</name>
        <dbReference type="ChEBI" id="CHEBI:18420"/>
        <label>2</label>
    </ligand>
</feature>
<dbReference type="Pfam" id="PF07664">
    <property type="entry name" value="FeoB_C"/>
    <property type="match status" value="1"/>
</dbReference>
<name>A0A2T5G7Q8_9BACL</name>
<comment type="similarity">
    <text evidence="17">Belongs to the TRAFAC class TrmE-Era-EngA-EngB-Septin-like GTPase superfamily. FeoB GTPase (TC 9.A.8) family.</text>
</comment>
<keyword evidence="3 17" id="KW-0813">Transport</keyword>
<dbReference type="PROSITE" id="PS51711">
    <property type="entry name" value="G_FEOB"/>
    <property type="match status" value="1"/>
</dbReference>
<evidence type="ECO:0000256" key="14">
    <source>
        <dbReference type="NCBIfam" id="TIGR00437"/>
    </source>
</evidence>
<keyword evidence="8 15" id="KW-0547">Nucleotide-binding</keyword>
<dbReference type="Gene3D" id="1.10.287.1770">
    <property type="match status" value="1"/>
</dbReference>
<feature type="binding site" evidence="16">
    <location>
        <position position="27"/>
    </location>
    <ligand>
        <name>Mg(2+)</name>
        <dbReference type="ChEBI" id="CHEBI:18420"/>
        <label>2</label>
    </ligand>
</feature>
<dbReference type="EMBL" id="PEBW01000003">
    <property type="protein sequence ID" value="PTQ52207.1"/>
    <property type="molecule type" value="Genomic_DNA"/>
</dbReference>
<feature type="binding site" evidence="16">
    <location>
        <position position="30"/>
    </location>
    <ligand>
        <name>Mg(2+)</name>
        <dbReference type="ChEBI" id="CHEBI:18420"/>
        <label>2</label>
    </ligand>
</feature>
<comment type="function">
    <text evidence="1 17">Probable transporter of a GTP-driven Fe(2+) uptake system.</text>
</comment>
<reference evidence="19 20" key="1">
    <citation type="submission" date="2017-08" db="EMBL/GenBank/DDBJ databases">
        <title>Burning lignite coal seam in the remote Altai Mountains harbors a hydrogen-driven thermophilic microbial community.</title>
        <authorList>
            <person name="Kadnikov V.V."/>
            <person name="Mardanov A.V."/>
            <person name="Ivasenko D."/>
            <person name="Beletsky A.V."/>
            <person name="Karnachuk O.V."/>
            <person name="Ravin N.V."/>
        </authorList>
    </citation>
    <scope>NUCLEOTIDE SEQUENCE [LARGE SCALE GENOMIC DNA]</scope>
    <source>
        <strain evidence="19">AL31</strain>
    </source>
</reference>
<evidence type="ECO:0000256" key="5">
    <source>
        <dbReference type="ARBA" id="ARBA00022496"/>
    </source>
</evidence>